<keyword evidence="3" id="KW-0804">Transcription</keyword>
<dbReference type="CDD" id="cd15831">
    <property type="entry name" value="BTAD"/>
    <property type="match status" value="1"/>
</dbReference>
<dbReference type="PANTHER" id="PTHR35807">
    <property type="entry name" value="TRANSCRIPTIONAL REGULATOR REDD-RELATED"/>
    <property type="match status" value="1"/>
</dbReference>
<dbReference type="InterPro" id="IPR005158">
    <property type="entry name" value="BTAD"/>
</dbReference>
<dbReference type="Pfam" id="PF03704">
    <property type="entry name" value="BTAD"/>
    <property type="match status" value="1"/>
</dbReference>
<dbReference type="EMBL" id="BAAASJ010000044">
    <property type="protein sequence ID" value="GAA2642823.1"/>
    <property type="molecule type" value="Genomic_DNA"/>
</dbReference>
<name>A0ABN3R3I6_9ACTN</name>
<dbReference type="SUPFAM" id="SSF48452">
    <property type="entry name" value="TPR-like"/>
    <property type="match status" value="1"/>
</dbReference>
<keyword evidence="6" id="KW-1185">Reference proteome</keyword>
<comment type="caution">
    <text evidence="5">The sequence shown here is derived from an EMBL/GenBank/DDBJ whole genome shotgun (WGS) entry which is preliminary data.</text>
</comment>
<sequence>MLNVPPVHVDVHSFEQAVAESERASAAGRLAEAHRILCAALDLWHGTPLDGLDGGVFALSESARLQERRQMILERRLDLDLAMGRHAEALAELAGLVAADPLHQGFQRRRILALYCCERTAQALSACRVARRLLVDELGIEAGEQIDSLELALLRGVRAEQLVAEAVGCG</sequence>
<evidence type="ECO:0000256" key="1">
    <source>
        <dbReference type="ARBA" id="ARBA00023012"/>
    </source>
</evidence>
<dbReference type="Proteomes" id="UP001500151">
    <property type="component" value="Unassembled WGS sequence"/>
</dbReference>
<dbReference type="RefSeq" id="WP_344392487.1">
    <property type="nucleotide sequence ID" value="NZ_BAAASJ010000044.1"/>
</dbReference>
<reference evidence="5 6" key="1">
    <citation type="journal article" date="2019" name="Int. J. Syst. Evol. Microbiol.">
        <title>The Global Catalogue of Microorganisms (GCM) 10K type strain sequencing project: providing services to taxonomists for standard genome sequencing and annotation.</title>
        <authorList>
            <consortium name="The Broad Institute Genomics Platform"/>
            <consortium name="The Broad Institute Genome Sequencing Center for Infectious Disease"/>
            <person name="Wu L."/>
            <person name="Ma J."/>
        </authorList>
    </citation>
    <scope>NUCLEOTIDE SEQUENCE [LARGE SCALE GENOMIC DNA]</scope>
    <source>
        <strain evidence="5 6">JCM 4524</strain>
    </source>
</reference>
<dbReference type="Gene3D" id="1.25.40.10">
    <property type="entry name" value="Tetratricopeptide repeat domain"/>
    <property type="match status" value="1"/>
</dbReference>
<protein>
    <recommendedName>
        <fullName evidence="4">Bacterial transcriptional activator domain-containing protein</fullName>
    </recommendedName>
</protein>
<keyword evidence="1" id="KW-0902">Two-component regulatory system</keyword>
<organism evidence="5 6">
    <name type="scientific">Streptomyces vastus</name>
    <dbReference type="NCBI Taxonomy" id="285451"/>
    <lineage>
        <taxon>Bacteria</taxon>
        <taxon>Bacillati</taxon>
        <taxon>Actinomycetota</taxon>
        <taxon>Actinomycetes</taxon>
        <taxon>Kitasatosporales</taxon>
        <taxon>Streptomycetaceae</taxon>
        <taxon>Streptomyces</taxon>
    </lineage>
</organism>
<evidence type="ECO:0000256" key="2">
    <source>
        <dbReference type="ARBA" id="ARBA00023015"/>
    </source>
</evidence>
<evidence type="ECO:0000313" key="6">
    <source>
        <dbReference type="Proteomes" id="UP001500151"/>
    </source>
</evidence>
<evidence type="ECO:0000256" key="3">
    <source>
        <dbReference type="ARBA" id="ARBA00023163"/>
    </source>
</evidence>
<gene>
    <name evidence="5" type="ORF">GCM10010307_46070</name>
</gene>
<dbReference type="SMART" id="SM01043">
    <property type="entry name" value="BTAD"/>
    <property type="match status" value="1"/>
</dbReference>
<accession>A0ABN3R3I6</accession>
<dbReference type="PANTHER" id="PTHR35807:SF1">
    <property type="entry name" value="TRANSCRIPTIONAL REGULATOR REDD"/>
    <property type="match status" value="1"/>
</dbReference>
<keyword evidence="2" id="KW-0805">Transcription regulation</keyword>
<dbReference type="InterPro" id="IPR051677">
    <property type="entry name" value="AfsR-DnrI-RedD_regulator"/>
</dbReference>
<dbReference type="InterPro" id="IPR011990">
    <property type="entry name" value="TPR-like_helical_dom_sf"/>
</dbReference>
<evidence type="ECO:0000259" key="4">
    <source>
        <dbReference type="SMART" id="SM01043"/>
    </source>
</evidence>
<proteinExistence type="predicted"/>
<feature type="domain" description="Bacterial transcriptional activator" evidence="4">
    <location>
        <begin position="9"/>
        <end position="154"/>
    </location>
</feature>
<evidence type="ECO:0000313" key="5">
    <source>
        <dbReference type="EMBL" id="GAA2642823.1"/>
    </source>
</evidence>